<feature type="non-terminal residue" evidence="1">
    <location>
        <position position="94"/>
    </location>
</feature>
<evidence type="ECO:0000313" key="1">
    <source>
        <dbReference type="EMBL" id="SVD61050.1"/>
    </source>
</evidence>
<reference evidence="1" key="1">
    <citation type="submission" date="2018-05" db="EMBL/GenBank/DDBJ databases">
        <authorList>
            <person name="Lanie J.A."/>
            <person name="Ng W.-L."/>
            <person name="Kazmierczak K.M."/>
            <person name="Andrzejewski T.M."/>
            <person name="Davidsen T.M."/>
            <person name="Wayne K.J."/>
            <person name="Tettelin H."/>
            <person name="Glass J.I."/>
            <person name="Rusch D."/>
            <person name="Podicherti R."/>
            <person name="Tsui H.-C.T."/>
            <person name="Winkler M.E."/>
        </authorList>
    </citation>
    <scope>NUCLEOTIDE SEQUENCE</scope>
</reference>
<feature type="non-terminal residue" evidence="1">
    <location>
        <position position="1"/>
    </location>
</feature>
<dbReference type="AlphaFoldDB" id="A0A382WR32"/>
<accession>A0A382WR32</accession>
<protein>
    <submittedName>
        <fullName evidence="1">Uncharacterized protein</fullName>
    </submittedName>
</protein>
<gene>
    <name evidence="1" type="ORF">METZ01_LOCUS413904</name>
</gene>
<proteinExistence type="predicted"/>
<sequence>VATVNLGVQRNPAVDGNNGLLRIAAEEASDFEMVEFDFYQEDIERFRLIMDSHIGGFAWVIGERGTGKSEVLAHLFKDIFRGADSGKPRLPIYI</sequence>
<dbReference type="EMBL" id="UINC01161703">
    <property type="protein sequence ID" value="SVD61050.1"/>
    <property type="molecule type" value="Genomic_DNA"/>
</dbReference>
<organism evidence="1">
    <name type="scientific">marine metagenome</name>
    <dbReference type="NCBI Taxonomy" id="408172"/>
    <lineage>
        <taxon>unclassified sequences</taxon>
        <taxon>metagenomes</taxon>
        <taxon>ecological metagenomes</taxon>
    </lineage>
</organism>
<name>A0A382WR32_9ZZZZ</name>